<gene>
    <name evidence="2" type="ORF">EI684_11675</name>
</gene>
<protein>
    <submittedName>
        <fullName evidence="2">HD domain-containing protein</fullName>
    </submittedName>
</protein>
<dbReference type="InterPro" id="IPR037522">
    <property type="entry name" value="HD_GYP_dom"/>
</dbReference>
<comment type="caution">
    <text evidence="2">The sequence shown here is derived from an EMBL/GenBank/DDBJ whole genome shotgun (WGS) entry which is preliminary data.</text>
</comment>
<sequence>MHSASPHVVTLTARPTRIPPWYAEVEEHSERVASLADRLAQYYGLGHEQRQLIVWAARWHDYGKLALGPGLVNAPRPLSNAEWALMRRHPRIGATYCQRMGAPMAAVRIIDAHHERWDGRGYGEGLARYAIPLGAQIIALADVFDAVTTDRPYRRALSVGAAFDLLRSEREHAFHPDLLDLALNIFSMSAPRLCAMA</sequence>
<dbReference type="SUPFAM" id="SSF109604">
    <property type="entry name" value="HD-domain/PDEase-like"/>
    <property type="match status" value="1"/>
</dbReference>
<proteinExistence type="predicted"/>
<organism evidence="2 3">
    <name type="scientific">Candidatus Viridilinea halotolerans</name>
    <dbReference type="NCBI Taxonomy" id="2491704"/>
    <lineage>
        <taxon>Bacteria</taxon>
        <taxon>Bacillati</taxon>
        <taxon>Chloroflexota</taxon>
        <taxon>Chloroflexia</taxon>
        <taxon>Chloroflexales</taxon>
        <taxon>Chloroflexineae</taxon>
        <taxon>Oscillochloridaceae</taxon>
        <taxon>Candidatus Viridilinea</taxon>
    </lineage>
</organism>
<dbReference type="Gene3D" id="1.10.3210.10">
    <property type="entry name" value="Hypothetical protein af1432"/>
    <property type="match status" value="1"/>
</dbReference>
<reference evidence="2 3" key="1">
    <citation type="submission" date="2018-12" db="EMBL/GenBank/DDBJ databases">
        <title>Genome Sequence of Candidatus Viridilinea halotolerans isolated from saline sulfide-rich spring.</title>
        <authorList>
            <person name="Grouzdev D.S."/>
            <person name="Burganskaya E.I."/>
            <person name="Krutkina M.S."/>
            <person name="Sukhacheva M.V."/>
            <person name="Gorlenko V.M."/>
        </authorList>
    </citation>
    <scope>NUCLEOTIDE SEQUENCE [LARGE SCALE GENOMIC DNA]</scope>
    <source>
        <strain evidence="2">Chok-6</strain>
    </source>
</reference>
<dbReference type="EMBL" id="RSAS01000454">
    <property type="protein sequence ID" value="RRR71378.1"/>
    <property type="molecule type" value="Genomic_DNA"/>
</dbReference>
<dbReference type="SMART" id="SM00471">
    <property type="entry name" value="HDc"/>
    <property type="match status" value="1"/>
</dbReference>
<dbReference type="PANTHER" id="PTHR45228">
    <property type="entry name" value="CYCLIC DI-GMP PHOSPHODIESTERASE TM_0186-RELATED"/>
    <property type="match status" value="1"/>
</dbReference>
<evidence type="ECO:0000313" key="2">
    <source>
        <dbReference type="EMBL" id="RRR71378.1"/>
    </source>
</evidence>
<dbReference type="CDD" id="cd00077">
    <property type="entry name" value="HDc"/>
    <property type="match status" value="1"/>
</dbReference>
<evidence type="ECO:0000313" key="3">
    <source>
        <dbReference type="Proteomes" id="UP000280307"/>
    </source>
</evidence>
<feature type="domain" description="HD-GYP" evidence="1">
    <location>
        <begin position="3"/>
        <end position="197"/>
    </location>
</feature>
<evidence type="ECO:0000259" key="1">
    <source>
        <dbReference type="PROSITE" id="PS51832"/>
    </source>
</evidence>
<dbReference type="InterPro" id="IPR006675">
    <property type="entry name" value="HDIG_dom"/>
</dbReference>
<dbReference type="InterPro" id="IPR052020">
    <property type="entry name" value="Cyclic_di-GMP/3'3'-cGAMP_PDE"/>
</dbReference>
<dbReference type="NCBIfam" id="TIGR00277">
    <property type="entry name" value="HDIG"/>
    <property type="match status" value="1"/>
</dbReference>
<dbReference type="InterPro" id="IPR003607">
    <property type="entry name" value="HD/PDEase_dom"/>
</dbReference>
<accession>A0A426TZ19</accession>
<dbReference type="PANTHER" id="PTHR45228:SF1">
    <property type="entry name" value="CYCLIC DI-GMP PHOSPHODIESTERASE TM_0186"/>
    <property type="match status" value="1"/>
</dbReference>
<dbReference type="Proteomes" id="UP000280307">
    <property type="component" value="Unassembled WGS sequence"/>
</dbReference>
<dbReference type="AlphaFoldDB" id="A0A426TZ19"/>
<name>A0A426TZ19_9CHLR</name>
<dbReference type="Pfam" id="PF13487">
    <property type="entry name" value="HD_5"/>
    <property type="match status" value="1"/>
</dbReference>
<dbReference type="PROSITE" id="PS51832">
    <property type="entry name" value="HD_GYP"/>
    <property type="match status" value="1"/>
</dbReference>